<dbReference type="EMBL" id="JABWDY010018629">
    <property type="protein sequence ID" value="KAF5194495.1"/>
    <property type="molecule type" value="Genomic_DNA"/>
</dbReference>
<dbReference type="AlphaFoldDB" id="A0A7J6WDQ2"/>
<dbReference type="PANTHER" id="PTHR46672">
    <property type="entry name" value="OS08G0495500 PROTEIN-RELATED"/>
    <property type="match status" value="1"/>
</dbReference>
<reference evidence="1 2" key="1">
    <citation type="submission" date="2020-06" db="EMBL/GenBank/DDBJ databases">
        <title>Transcriptomic and genomic resources for Thalictrum thalictroides and T. hernandezii: Facilitating candidate gene discovery in an emerging model plant lineage.</title>
        <authorList>
            <person name="Arias T."/>
            <person name="Riano-Pachon D.M."/>
            <person name="Di Stilio V.S."/>
        </authorList>
    </citation>
    <scope>NUCLEOTIDE SEQUENCE [LARGE SCALE GENOMIC DNA]</scope>
    <source>
        <strain evidence="2">cv. WT478/WT964</strain>
        <tissue evidence="1">Leaves</tissue>
    </source>
</reference>
<comment type="caution">
    <text evidence="1">The sequence shown here is derived from an EMBL/GenBank/DDBJ whole genome shotgun (WGS) entry which is preliminary data.</text>
</comment>
<dbReference type="InterPro" id="IPR044714">
    <property type="entry name" value="AtSIBP1-like"/>
</dbReference>
<sequence length="55" mass="6260">MTSSSSSSGVGDSKVETISRLAQWRIDSFGPCSYRRSDPFKVGIWNWYLSVEKNR</sequence>
<name>A0A7J6WDQ2_THATH</name>
<evidence type="ECO:0000313" key="1">
    <source>
        <dbReference type="EMBL" id="KAF5194495.1"/>
    </source>
</evidence>
<keyword evidence="2" id="KW-1185">Reference proteome</keyword>
<dbReference type="PANTHER" id="PTHR46672:SF1">
    <property type="entry name" value="OS08G0103600 PROTEIN"/>
    <property type="match status" value="1"/>
</dbReference>
<gene>
    <name evidence="1" type="ORF">FRX31_015919</name>
</gene>
<accession>A0A7J6WDQ2</accession>
<feature type="non-terminal residue" evidence="1">
    <location>
        <position position="1"/>
    </location>
</feature>
<evidence type="ECO:0000313" key="2">
    <source>
        <dbReference type="Proteomes" id="UP000554482"/>
    </source>
</evidence>
<dbReference type="Proteomes" id="UP000554482">
    <property type="component" value="Unassembled WGS sequence"/>
</dbReference>
<proteinExistence type="predicted"/>
<dbReference type="OrthoDB" id="1645884at2759"/>
<organism evidence="1 2">
    <name type="scientific">Thalictrum thalictroides</name>
    <name type="common">Rue-anemone</name>
    <name type="synonym">Anemone thalictroides</name>
    <dbReference type="NCBI Taxonomy" id="46969"/>
    <lineage>
        <taxon>Eukaryota</taxon>
        <taxon>Viridiplantae</taxon>
        <taxon>Streptophyta</taxon>
        <taxon>Embryophyta</taxon>
        <taxon>Tracheophyta</taxon>
        <taxon>Spermatophyta</taxon>
        <taxon>Magnoliopsida</taxon>
        <taxon>Ranunculales</taxon>
        <taxon>Ranunculaceae</taxon>
        <taxon>Thalictroideae</taxon>
        <taxon>Thalictrum</taxon>
    </lineage>
</organism>
<protein>
    <submittedName>
        <fullName evidence="1">BTB/POZ domain-containing protein</fullName>
    </submittedName>
</protein>